<gene>
    <name evidence="3" type="ORF">PAC_17541</name>
</gene>
<evidence type="ECO:0000256" key="1">
    <source>
        <dbReference type="SAM" id="MobiDB-lite"/>
    </source>
</evidence>
<feature type="transmembrane region" description="Helical" evidence="2">
    <location>
        <begin position="78"/>
        <end position="104"/>
    </location>
</feature>
<accession>A0A1L7XRF6</accession>
<keyword evidence="2" id="KW-1133">Transmembrane helix</keyword>
<keyword evidence="2" id="KW-0472">Membrane</keyword>
<feature type="transmembrane region" description="Helical" evidence="2">
    <location>
        <begin position="12"/>
        <end position="39"/>
    </location>
</feature>
<dbReference type="STRING" id="576137.A0A1L7XRF6"/>
<feature type="compositionally biased region" description="Polar residues" evidence="1">
    <location>
        <begin position="754"/>
        <end position="765"/>
    </location>
</feature>
<keyword evidence="4" id="KW-1185">Reference proteome</keyword>
<protein>
    <submittedName>
        <fullName evidence="3">Uncharacterized protein</fullName>
    </submittedName>
</protein>
<organism evidence="3 4">
    <name type="scientific">Phialocephala subalpina</name>
    <dbReference type="NCBI Taxonomy" id="576137"/>
    <lineage>
        <taxon>Eukaryota</taxon>
        <taxon>Fungi</taxon>
        <taxon>Dikarya</taxon>
        <taxon>Ascomycota</taxon>
        <taxon>Pezizomycotina</taxon>
        <taxon>Leotiomycetes</taxon>
        <taxon>Helotiales</taxon>
        <taxon>Mollisiaceae</taxon>
        <taxon>Phialocephala</taxon>
        <taxon>Phialocephala fortinii species complex</taxon>
    </lineage>
</organism>
<feature type="compositionally biased region" description="Basic and acidic residues" evidence="1">
    <location>
        <begin position="784"/>
        <end position="800"/>
    </location>
</feature>
<dbReference type="Proteomes" id="UP000184330">
    <property type="component" value="Unassembled WGS sequence"/>
</dbReference>
<dbReference type="AlphaFoldDB" id="A0A1L7XRF6"/>
<evidence type="ECO:0000256" key="2">
    <source>
        <dbReference type="SAM" id="Phobius"/>
    </source>
</evidence>
<dbReference type="OrthoDB" id="3034003at2759"/>
<evidence type="ECO:0000313" key="3">
    <source>
        <dbReference type="EMBL" id="CZR67642.1"/>
    </source>
</evidence>
<evidence type="ECO:0000313" key="4">
    <source>
        <dbReference type="Proteomes" id="UP000184330"/>
    </source>
</evidence>
<sequence>MSTMIELTVGLVASMINVAVCILQLTLPFTLAFVLVGVLDDSNSAITWSIMGGYLHGSSWPTILRTDIVATLNVNKKVIVLSTLSTISLILLIGVSIIAPIGLYSALSIGPSILVDFQYAPDTSPMSLGTPSRDNYNASRLCGFLSPQNCPGQAHGWTFWNNDTMGLGKNLTEDAYVSSVVPQNITDIFCSGSVGNRSYVAGALDIQYRSYIVAAENVTEGYPTIDDGRKRTQSAFIIYQSLILNDAFDVVEGLIVNSKTGGVGFRNHTLPTDPAKGCSGRRVCSGLSLSQSANLTVGYIIPNQGTIDVEDMFLTDRGGFVNLTHDWPFVDFNDSQARPELYARAYRGAILNNFNLMKYFNETRNKTSLGKTYNQFDTGAYVWLQPNQIKIESFPKGPYIPGIGGLLPSHANSSIYSNTSILTRGFGGGDDANITNIAVETGVVMGVASRPDGGSRLDPGTKWNAPIYSCATAMKAYIMDVSFLYNGTKGLASLEVTKAEPRTYTTNATIPLWAVEDTGMPISDVSPFWGLVDDKFEHTPHMWTLRREHLYLPAGSAFLGSVFRKDDSSPAAAPGTVLSMLYQDAASDSALSPKTLVNYGGGTNYPLFLKWKRMPQNSTAPQTMLNLIWTDIMANYVMGARSTTGGAVDNATSATTRVRVHKFRDTIKYDIRYAIPAIVFSIFYIIALSIALVFLLLGKARFQQLRMLLNRTSVGRAVSVERYEGVSDVATSSTKKWIVDYGDEDIGIRKSTLQRDQTPQENMESGTPAASKPLMQQGSEEESERLSDVDETHESARDGAGDADAETI</sequence>
<feature type="region of interest" description="Disordered" evidence="1">
    <location>
        <begin position="749"/>
        <end position="808"/>
    </location>
</feature>
<feature type="transmembrane region" description="Helical" evidence="2">
    <location>
        <begin position="673"/>
        <end position="697"/>
    </location>
</feature>
<reference evidence="3 4" key="1">
    <citation type="submission" date="2016-03" db="EMBL/GenBank/DDBJ databases">
        <authorList>
            <person name="Ploux O."/>
        </authorList>
    </citation>
    <scope>NUCLEOTIDE SEQUENCE [LARGE SCALE GENOMIC DNA]</scope>
    <source>
        <strain evidence="3 4">UAMH 11012</strain>
    </source>
</reference>
<proteinExistence type="predicted"/>
<dbReference type="EMBL" id="FJOG01000046">
    <property type="protein sequence ID" value="CZR67642.1"/>
    <property type="molecule type" value="Genomic_DNA"/>
</dbReference>
<keyword evidence="2" id="KW-0812">Transmembrane</keyword>
<name>A0A1L7XRF6_9HELO</name>